<evidence type="ECO:0000313" key="3">
    <source>
        <dbReference type="EMBL" id="GGG77824.1"/>
    </source>
</evidence>
<feature type="signal peptide" evidence="1">
    <location>
        <begin position="1"/>
        <end position="19"/>
    </location>
</feature>
<comment type="caution">
    <text evidence="3">The sequence shown here is derived from an EMBL/GenBank/DDBJ whole genome shotgun (WGS) entry which is preliminary data.</text>
</comment>
<feature type="chain" id="PRO_5036997236" evidence="1">
    <location>
        <begin position="20"/>
        <end position="398"/>
    </location>
</feature>
<dbReference type="GO" id="GO:0016810">
    <property type="term" value="F:hydrolase activity, acting on carbon-nitrogen (but not peptide) bonds"/>
    <property type="evidence" value="ECO:0007669"/>
    <property type="project" value="InterPro"/>
</dbReference>
<evidence type="ECO:0000256" key="1">
    <source>
        <dbReference type="SAM" id="SignalP"/>
    </source>
</evidence>
<name>A0A917HH20_9BACT</name>
<feature type="domain" description="Amidohydrolase-related" evidence="2">
    <location>
        <begin position="72"/>
        <end position="393"/>
    </location>
</feature>
<proteinExistence type="predicted"/>
<dbReference type="InterPro" id="IPR006680">
    <property type="entry name" value="Amidohydro-rel"/>
</dbReference>
<dbReference type="Gene3D" id="3.20.20.140">
    <property type="entry name" value="Metal-dependent hydrolases"/>
    <property type="match status" value="1"/>
</dbReference>
<protein>
    <submittedName>
        <fullName evidence="3">Amidohydrolase</fullName>
    </submittedName>
</protein>
<dbReference type="PANTHER" id="PTHR43135">
    <property type="entry name" value="ALPHA-D-RIBOSE 1-METHYLPHOSPHONATE 5-TRIPHOSPHATE DIPHOSPHATASE"/>
    <property type="match status" value="1"/>
</dbReference>
<dbReference type="InterPro" id="IPR011059">
    <property type="entry name" value="Metal-dep_hydrolase_composite"/>
</dbReference>
<dbReference type="InterPro" id="IPR051781">
    <property type="entry name" value="Metallo-dep_Hydrolase"/>
</dbReference>
<reference evidence="3" key="1">
    <citation type="journal article" date="2014" name="Int. J. Syst. Evol. Microbiol.">
        <title>Complete genome sequence of Corynebacterium casei LMG S-19264T (=DSM 44701T), isolated from a smear-ripened cheese.</title>
        <authorList>
            <consortium name="US DOE Joint Genome Institute (JGI-PGF)"/>
            <person name="Walter F."/>
            <person name="Albersmeier A."/>
            <person name="Kalinowski J."/>
            <person name="Ruckert C."/>
        </authorList>
    </citation>
    <scope>NUCLEOTIDE SEQUENCE</scope>
    <source>
        <strain evidence="3">CGMCC 1.12997</strain>
    </source>
</reference>
<dbReference type="RefSeq" id="WP_188554092.1">
    <property type="nucleotide sequence ID" value="NZ_BMGT01000002.1"/>
</dbReference>
<dbReference type="SUPFAM" id="SSF51556">
    <property type="entry name" value="Metallo-dependent hydrolases"/>
    <property type="match status" value="1"/>
</dbReference>
<evidence type="ECO:0000259" key="2">
    <source>
        <dbReference type="Pfam" id="PF01979"/>
    </source>
</evidence>
<dbReference type="EMBL" id="BMGT01000002">
    <property type="protein sequence ID" value="GGG77824.1"/>
    <property type="molecule type" value="Genomic_DNA"/>
</dbReference>
<dbReference type="AlphaFoldDB" id="A0A917HH20"/>
<dbReference type="SUPFAM" id="SSF51338">
    <property type="entry name" value="Composite domain of metallo-dependent hydrolases"/>
    <property type="match status" value="1"/>
</dbReference>
<keyword evidence="4" id="KW-1185">Reference proteome</keyword>
<sequence length="398" mass="42971">MKIFLLALMLVVSCCGVRAQDLAVVNAKVYTSPDSPPVNKASVLIQAGKITAVGRHLTIPPGVKTLPCDGCVVLAGFWNTHVHFMEPKWADAAHLPAEQLTRQLQEMLTHSGFTTVVDLGSDPSNTIALRRRIESGEVAGPHIYTAGIPLYPKDAIPFYLKDAPPSVVAMLGQPATPAEADTLVKRNIALGTDVVKLFTGSILTPSHVVPMRLDIVRAAVEEGHRHGQLVFAHPTNLEGTRVAMEGGVDVLAHAPENLAGIDDAFIAQLVAHHMVMIPTLKLFSQDADIANIRAAVKRFHQLGGPLMFGTDTGFLADYDMGEEYRQLSLAGLNYREVLAMLTTSPAQRFRVSEHKGRVAVGMNGDLTILSADPASGDPSAFTQVRYTVRNGRVIYRSH</sequence>
<dbReference type="Gene3D" id="2.30.40.10">
    <property type="entry name" value="Urease, subunit C, domain 1"/>
    <property type="match status" value="1"/>
</dbReference>
<dbReference type="PANTHER" id="PTHR43135:SF3">
    <property type="entry name" value="ALPHA-D-RIBOSE 1-METHYLPHOSPHONATE 5-TRIPHOSPHATE DIPHOSPHATASE"/>
    <property type="match status" value="1"/>
</dbReference>
<dbReference type="Pfam" id="PF01979">
    <property type="entry name" value="Amidohydro_1"/>
    <property type="match status" value="1"/>
</dbReference>
<gene>
    <name evidence="3" type="ORF">GCM10011585_21210</name>
</gene>
<reference evidence="3" key="2">
    <citation type="submission" date="2020-09" db="EMBL/GenBank/DDBJ databases">
        <authorList>
            <person name="Sun Q."/>
            <person name="Zhou Y."/>
        </authorList>
    </citation>
    <scope>NUCLEOTIDE SEQUENCE</scope>
    <source>
        <strain evidence="3">CGMCC 1.12997</strain>
    </source>
</reference>
<organism evidence="3 4">
    <name type="scientific">Edaphobacter dinghuensis</name>
    <dbReference type="NCBI Taxonomy" id="1560005"/>
    <lineage>
        <taxon>Bacteria</taxon>
        <taxon>Pseudomonadati</taxon>
        <taxon>Acidobacteriota</taxon>
        <taxon>Terriglobia</taxon>
        <taxon>Terriglobales</taxon>
        <taxon>Acidobacteriaceae</taxon>
        <taxon>Edaphobacter</taxon>
    </lineage>
</organism>
<dbReference type="InterPro" id="IPR032466">
    <property type="entry name" value="Metal_Hydrolase"/>
</dbReference>
<dbReference type="Proteomes" id="UP000647241">
    <property type="component" value="Unassembled WGS sequence"/>
</dbReference>
<keyword evidence="1" id="KW-0732">Signal</keyword>
<accession>A0A917HH20</accession>
<evidence type="ECO:0000313" key="4">
    <source>
        <dbReference type="Proteomes" id="UP000647241"/>
    </source>
</evidence>